<evidence type="ECO:0000256" key="4">
    <source>
        <dbReference type="ARBA" id="ARBA00022490"/>
    </source>
</evidence>
<keyword evidence="6" id="KW-0547">Nucleotide-binding</keyword>
<sequence>MVQMVKSANMNGLLDNDHESHKYQNVVKEKLQMLLNCDKDFVEADKEKLSPTGSVSVIKAMNFVVNPFRVCERIYSIMCRLLDGIRELCTQPKADEMKLYHGESWELMIRRWNKLVKDFGMKNDQYDISKIPDIYDCIRYDLQHNMKTLRFTEAEELHAYAKAMADIVIPQEYGITKDEKVLIAQCICAPLLKKILGDLQRNVEEDSTRLDSRYSTGVSTPHRHVKTRLYFTSESHIHSLLAILRYGGLVDTEKDQQWARAMEYINCVSELNYMTQIVIMLYEDPTKDVQSEERFHVELHFSPGAYTCGQKKKDPNSLGYRSQIKEKKVPESFSLTPVCVCCNSPIINNITT</sequence>
<keyword evidence="4" id="KW-0963">Cytoplasm</keyword>
<evidence type="ECO:0000256" key="3">
    <source>
        <dbReference type="ARBA" id="ARBA00012893"/>
    </source>
</evidence>
<dbReference type="GO" id="GO:0032958">
    <property type="term" value="P:inositol phosphate biosynthetic process"/>
    <property type="evidence" value="ECO:0007669"/>
    <property type="project" value="TreeGrafter"/>
</dbReference>
<accession>A0AAD9KW06</accession>
<proteinExistence type="inferred from homology"/>
<evidence type="ECO:0000256" key="10">
    <source>
        <dbReference type="ARBA" id="ARBA00034629"/>
    </source>
</evidence>
<dbReference type="PANTHER" id="PTHR12750">
    <property type="entry name" value="DIPHOSPHOINOSITOL PENTAKISPHOSPHATE KINASE"/>
    <property type="match status" value="1"/>
</dbReference>
<dbReference type="GO" id="GO:0005524">
    <property type="term" value="F:ATP binding"/>
    <property type="evidence" value="ECO:0007669"/>
    <property type="project" value="UniProtKB-KW"/>
</dbReference>
<keyword evidence="12" id="KW-1185">Reference proteome</keyword>
<dbReference type="Pfam" id="PF00328">
    <property type="entry name" value="His_Phos_2"/>
    <property type="match status" value="1"/>
</dbReference>
<organism evidence="11 12">
    <name type="scientific">Ridgeia piscesae</name>
    <name type="common">Tubeworm</name>
    <dbReference type="NCBI Taxonomy" id="27915"/>
    <lineage>
        <taxon>Eukaryota</taxon>
        <taxon>Metazoa</taxon>
        <taxon>Spiralia</taxon>
        <taxon>Lophotrochozoa</taxon>
        <taxon>Annelida</taxon>
        <taxon>Polychaeta</taxon>
        <taxon>Sedentaria</taxon>
        <taxon>Canalipalpata</taxon>
        <taxon>Sabellida</taxon>
        <taxon>Siboglinidae</taxon>
        <taxon>Ridgeia</taxon>
    </lineage>
</organism>
<evidence type="ECO:0000256" key="6">
    <source>
        <dbReference type="ARBA" id="ARBA00022741"/>
    </source>
</evidence>
<dbReference type="InterPro" id="IPR029033">
    <property type="entry name" value="His_PPase_superfam"/>
</dbReference>
<keyword evidence="8" id="KW-0067">ATP-binding</keyword>
<evidence type="ECO:0000256" key="8">
    <source>
        <dbReference type="ARBA" id="ARBA00022840"/>
    </source>
</evidence>
<dbReference type="SUPFAM" id="SSF53254">
    <property type="entry name" value="Phosphoglycerate mutase-like"/>
    <property type="match status" value="1"/>
</dbReference>
<evidence type="ECO:0000256" key="5">
    <source>
        <dbReference type="ARBA" id="ARBA00022679"/>
    </source>
</evidence>
<dbReference type="PANTHER" id="PTHR12750:SF9">
    <property type="entry name" value="INOSITOL HEXAKISPHOSPHATE AND DIPHOSPHOINOSITOL-PENTAKISPHOSPHATE KINASE"/>
    <property type="match status" value="1"/>
</dbReference>
<comment type="catalytic activity">
    <reaction evidence="9">
        <text>5-diphospho-1D-myo-inositol 1,2,3,4,6-pentakisphosphate + ATP + H(+) = 1,5-bis(diphospho)-1D-myo-inositol 2,3,4,6-tetrakisphosphate + ADP</text>
        <dbReference type="Rhea" id="RHEA:10276"/>
        <dbReference type="ChEBI" id="CHEBI:15378"/>
        <dbReference type="ChEBI" id="CHEBI:30616"/>
        <dbReference type="ChEBI" id="CHEBI:58628"/>
        <dbReference type="ChEBI" id="CHEBI:77983"/>
        <dbReference type="ChEBI" id="CHEBI:456216"/>
        <dbReference type="EC" id="2.7.4.24"/>
    </reaction>
    <physiologicalReaction direction="left-to-right" evidence="9">
        <dbReference type="Rhea" id="RHEA:10277"/>
    </physiologicalReaction>
</comment>
<dbReference type="InterPro" id="IPR037446">
    <property type="entry name" value="His_Pase_VIP1"/>
</dbReference>
<reference evidence="11" key="1">
    <citation type="journal article" date="2023" name="Mol. Biol. Evol.">
        <title>Third-Generation Sequencing Reveals the Adaptive Role of the Epigenome in Three Deep-Sea Polychaetes.</title>
        <authorList>
            <person name="Perez M."/>
            <person name="Aroh O."/>
            <person name="Sun Y."/>
            <person name="Lan Y."/>
            <person name="Juniper S.K."/>
            <person name="Young C.R."/>
            <person name="Angers B."/>
            <person name="Qian P.Y."/>
        </authorList>
    </citation>
    <scope>NUCLEOTIDE SEQUENCE</scope>
    <source>
        <strain evidence="11">R07B-5</strain>
    </source>
</reference>
<comment type="catalytic activity">
    <reaction evidence="10">
        <text>1D-myo-inositol hexakisphosphate + ATP = 1-diphospho-1D-myo-inositol 2,3,4,5,6-pentakisphosphate + ADP</text>
        <dbReference type="Rhea" id="RHEA:37459"/>
        <dbReference type="ChEBI" id="CHEBI:30616"/>
        <dbReference type="ChEBI" id="CHEBI:58130"/>
        <dbReference type="ChEBI" id="CHEBI:74946"/>
        <dbReference type="ChEBI" id="CHEBI:456216"/>
        <dbReference type="EC" id="2.7.4.24"/>
    </reaction>
    <physiologicalReaction direction="left-to-right" evidence="10">
        <dbReference type="Rhea" id="RHEA:37460"/>
    </physiologicalReaction>
</comment>
<dbReference type="Proteomes" id="UP001209878">
    <property type="component" value="Unassembled WGS sequence"/>
</dbReference>
<gene>
    <name evidence="11" type="ORF">NP493_538g05035</name>
</gene>
<dbReference type="GO" id="GO:0000828">
    <property type="term" value="F:inositol hexakisphosphate kinase activity"/>
    <property type="evidence" value="ECO:0007669"/>
    <property type="project" value="UniProtKB-ARBA"/>
</dbReference>
<dbReference type="InterPro" id="IPR000560">
    <property type="entry name" value="His_Pase_clade-2"/>
</dbReference>
<dbReference type="GO" id="GO:0033857">
    <property type="term" value="F:5-diphosphoinositol pentakisphosphate 1-kinase activity"/>
    <property type="evidence" value="ECO:0007669"/>
    <property type="project" value="TreeGrafter"/>
</dbReference>
<dbReference type="EC" id="2.7.4.24" evidence="3"/>
<comment type="caution">
    <text evidence="11">The sequence shown here is derived from an EMBL/GenBank/DDBJ whole genome shotgun (WGS) entry which is preliminary data.</text>
</comment>
<evidence type="ECO:0000256" key="2">
    <source>
        <dbReference type="ARBA" id="ARBA00005609"/>
    </source>
</evidence>
<dbReference type="GO" id="GO:0006020">
    <property type="term" value="P:inositol metabolic process"/>
    <property type="evidence" value="ECO:0007669"/>
    <property type="project" value="TreeGrafter"/>
</dbReference>
<dbReference type="Gene3D" id="3.40.50.1240">
    <property type="entry name" value="Phosphoglycerate mutase-like"/>
    <property type="match status" value="1"/>
</dbReference>
<evidence type="ECO:0000256" key="1">
    <source>
        <dbReference type="ARBA" id="ARBA00004496"/>
    </source>
</evidence>
<evidence type="ECO:0000256" key="7">
    <source>
        <dbReference type="ARBA" id="ARBA00022777"/>
    </source>
</evidence>
<dbReference type="AlphaFoldDB" id="A0AAD9KW06"/>
<comment type="similarity">
    <text evidence="2">Belongs to the histidine acid phosphatase family. VIP1 subfamily.</text>
</comment>
<evidence type="ECO:0000313" key="12">
    <source>
        <dbReference type="Proteomes" id="UP001209878"/>
    </source>
</evidence>
<protein>
    <recommendedName>
        <fullName evidence="3">diphosphoinositol-pentakisphosphate 1-kinase</fullName>
        <ecNumber evidence="3">2.7.4.24</ecNumber>
    </recommendedName>
</protein>
<dbReference type="GO" id="GO:0005829">
    <property type="term" value="C:cytosol"/>
    <property type="evidence" value="ECO:0007669"/>
    <property type="project" value="TreeGrafter"/>
</dbReference>
<comment type="subcellular location">
    <subcellularLocation>
        <location evidence="1">Cytoplasm</location>
    </subcellularLocation>
</comment>
<keyword evidence="5" id="KW-0808">Transferase</keyword>
<keyword evidence="7" id="KW-0418">Kinase</keyword>
<evidence type="ECO:0000256" key="9">
    <source>
        <dbReference type="ARBA" id="ARBA00033696"/>
    </source>
</evidence>
<name>A0AAD9KW06_RIDPI</name>
<evidence type="ECO:0000313" key="11">
    <source>
        <dbReference type="EMBL" id="KAK2178602.1"/>
    </source>
</evidence>
<dbReference type="EMBL" id="JAODUO010000537">
    <property type="protein sequence ID" value="KAK2178602.1"/>
    <property type="molecule type" value="Genomic_DNA"/>
</dbReference>
<dbReference type="CDD" id="cd07061">
    <property type="entry name" value="HP_HAP_like"/>
    <property type="match status" value="1"/>
</dbReference>